<dbReference type="InterPro" id="IPR035906">
    <property type="entry name" value="MetI-like_sf"/>
</dbReference>
<dbReference type="AlphaFoldDB" id="A0A7S6WRE4"/>
<keyword evidence="5 7" id="KW-1133">Transmembrane helix</keyword>
<dbReference type="InterPro" id="IPR000515">
    <property type="entry name" value="MetI-like"/>
</dbReference>
<sequence>MKGRTAVRKFSKERFLVKTVLCLLTVITVTTLIKMEIPAEGIKKSFEYFFNYAGKMFFHAGLSNSYSASELFSSLFVSAALALLTTLIGVIFALILGIASSENLSHKAVVKCIRGLMSFVRAVPTIIWVLVFSVVAGLGAEAAILGMSFHSTAYLVKGFSESFEQIDKKTVEALRACGAGYIEIITQAVLPSSVTSLISWSFFRFEINFGNAVAVGAAAGAGGIGYELFMAGNLKFNLGEVGFISYMIFVTAIILELCSVYIKKKLKQ</sequence>
<dbReference type="PANTHER" id="PTHR30043:SF1">
    <property type="entry name" value="ABC TRANSPORT SYSTEM PERMEASE PROTEIN P69"/>
    <property type="match status" value="1"/>
</dbReference>
<dbReference type="PANTHER" id="PTHR30043">
    <property type="entry name" value="PHOSPHONATES TRANSPORT SYSTEM PERMEASE PROTEIN"/>
    <property type="match status" value="1"/>
</dbReference>
<dbReference type="Pfam" id="PF00528">
    <property type="entry name" value="BPD_transp_1"/>
    <property type="match status" value="1"/>
</dbReference>
<evidence type="ECO:0000256" key="4">
    <source>
        <dbReference type="ARBA" id="ARBA00022692"/>
    </source>
</evidence>
<keyword evidence="6 7" id="KW-0472">Membrane</keyword>
<evidence type="ECO:0000313" key="9">
    <source>
        <dbReference type="EMBL" id="QOW61842.1"/>
    </source>
</evidence>
<dbReference type="EMBL" id="CP061839">
    <property type="protein sequence ID" value="QOW61842.1"/>
    <property type="molecule type" value="Genomic_DNA"/>
</dbReference>
<dbReference type="GeneID" id="301090064"/>
<dbReference type="GO" id="GO:0005886">
    <property type="term" value="C:plasma membrane"/>
    <property type="evidence" value="ECO:0007669"/>
    <property type="project" value="UniProtKB-SubCell"/>
</dbReference>
<evidence type="ECO:0000256" key="1">
    <source>
        <dbReference type="ARBA" id="ARBA00004651"/>
    </source>
</evidence>
<evidence type="ECO:0000256" key="3">
    <source>
        <dbReference type="ARBA" id="ARBA00022475"/>
    </source>
</evidence>
<dbReference type="GO" id="GO:0055085">
    <property type="term" value="P:transmembrane transport"/>
    <property type="evidence" value="ECO:0007669"/>
    <property type="project" value="InterPro"/>
</dbReference>
<gene>
    <name evidence="9" type="ORF">IFE08_05625</name>
</gene>
<evidence type="ECO:0000256" key="2">
    <source>
        <dbReference type="ARBA" id="ARBA00022448"/>
    </source>
</evidence>
<keyword evidence="3" id="KW-1003">Cell membrane</keyword>
<keyword evidence="4 7" id="KW-0812">Transmembrane</keyword>
<evidence type="ECO:0000313" key="10">
    <source>
        <dbReference type="Proteomes" id="UP000593915"/>
    </source>
</evidence>
<dbReference type="RefSeq" id="WP_020965296.1">
    <property type="nucleotide sequence ID" value="NZ_CP061839.1"/>
</dbReference>
<proteinExistence type="inferred from homology"/>
<evidence type="ECO:0000256" key="7">
    <source>
        <dbReference type="RuleBase" id="RU363032"/>
    </source>
</evidence>
<feature type="transmembrane region" description="Helical" evidence="7">
    <location>
        <begin position="119"/>
        <end position="140"/>
    </location>
</feature>
<keyword evidence="2 7" id="KW-0813">Transport</keyword>
<dbReference type="PROSITE" id="PS50928">
    <property type="entry name" value="ABC_TM1"/>
    <property type="match status" value="1"/>
</dbReference>
<dbReference type="CDD" id="cd06261">
    <property type="entry name" value="TM_PBP2"/>
    <property type="match status" value="1"/>
</dbReference>
<organism evidence="9 10">
    <name type="scientific">Treponema pedis</name>
    <dbReference type="NCBI Taxonomy" id="409322"/>
    <lineage>
        <taxon>Bacteria</taxon>
        <taxon>Pseudomonadati</taxon>
        <taxon>Spirochaetota</taxon>
        <taxon>Spirochaetia</taxon>
        <taxon>Spirochaetales</taxon>
        <taxon>Treponemataceae</taxon>
        <taxon>Treponema</taxon>
    </lineage>
</organism>
<dbReference type="Proteomes" id="UP000593915">
    <property type="component" value="Chromosome"/>
</dbReference>
<protein>
    <submittedName>
        <fullName evidence="9">ABC transporter permease subunit</fullName>
    </submittedName>
</protein>
<comment type="subcellular location">
    <subcellularLocation>
        <location evidence="1 7">Cell membrane</location>
        <topology evidence="1 7">Multi-pass membrane protein</topology>
    </subcellularLocation>
</comment>
<name>A0A7S6WRE4_9SPIR</name>
<feature type="transmembrane region" description="Helical" evidence="7">
    <location>
        <begin position="243"/>
        <end position="262"/>
    </location>
</feature>
<feature type="transmembrane region" description="Helical" evidence="7">
    <location>
        <begin position="15"/>
        <end position="33"/>
    </location>
</feature>
<accession>A0A7S6WRE4</accession>
<evidence type="ECO:0000256" key="5">
    <source>
        <dbReference type="ARBA" id="ARBA00022989"/>
    </source>
</evidence>
<dbReference type="Gene3D" id="1.10.3720.10">
    <property type="entry name" value="MetI-like"/>
    <property type="match status" value="1"/>
</dbReference>
<feature type="transmembrane region" description="Helical" evidence="7">
    <location>
        <begin position="71"/>
        <end position="98"/>
    </location>
</feature>
<dbReference type="SUPFAM" id="SSF161098">
    <property type="entry name" value="MetI-like"/>
    <property type="match status" value="1"/>
</dbReference>
<evidence type="ECO:0000256" key="6">
    <source>
        <dbReference type="ARBA" id="ARBA00023136"/>
    </source>
</evidence>
<feature type="domain" description="ABC transmembrane type-1" evidence="8">
    <location>
        <begin position="75"/>
        <end position="259"/>
    </location>
</feature>
<reference evidence="9 10" key="1">
    <citation type="submission" date="2020-09" db="EMBL/GenBank/DDBJ databases">
        <title>Characterization of Treponema spp. from bovine digital dermatitis in Korea.</title>
        <authorList>
            <person name="Espiritu H.M."/>
            <person name="Cho Y.I."/>
            <person name="Mamuad L."/>
        </authorList>
    </citation>
    <scope>NUCLEOTIDE SEQUENCE [LARGE SCALE GENOMIC DNA]</scope>
    <source>
        <strain evidence="9 10">KS1</strain>
    </source>
</reference>
<comment type="similarity">
    <text evidence="7">Belongs to the binding-protein-dependent transport system permease family.</text>
</comment>
<evidence type="ECO:0000259" key="8">
    <source>
        <dbReference type="PROSITE" id="PS50928"/>
    </source>
</evidence>